<dbReference type="InterPro" id="IPR007219">
    <property type="entry name" value="XnlR_reg_dom"/>
</dbReference>
<dbReference type="PROSITE" id="PS50048">
    <property type="entry name" value="ZN2_CY6_FUNGAL_2"/>
    <property type="match status" value="1"/>
</dbReference>
<protein>
    <submittedName>
        <fullName evidence="9">Putative C6 transcription factor</fullName>
    </submittedName>
</protein>
<keyword evidence="4" id="KW-0238">DNA-binding</keyword>
<keyword evidence="6" id="KW-0539">Nucleus</keyword>
<dbReference type="GO" id="GO:0005634">
    <property type="term" value="C:nucleus"/>
    <property type="evidence" value="ECO:0007669"/>
    <property type="project" value="UniProtKB-SubCell"/>
</dbReference>
<dbReference type="CDD" id="cd00067">
    <property type="entry name" value="GAL4"/>
    <property type="match status" value="1"/>
</dbReference>
<dbReference type="GO" id="GO:0003677">
    <property type="term" value="F:DNA binding"/>
    <property type="evidence" value="ECO:0007669"/>
    <property type="project" value="UniProtKB-KW"/>
</dbReference>
<evidence type="ECO:0000256" key="6">
    <source>
        <dbReference type="ARBA" id="ARBA00023242"/>
    </source>
</evidence>
<evidence type="ECO:0000256" key="7">
    <source>
        <dbReference type="SAM" id="MobiDB-lite"/>
    </source>
</evidence>
<dbReference type="SMART" id="SM00906">
    <property type="entry name" value="Fungal_trans"/>
    <property type="match status" value="1"/>
</dbReference>
<reference evidence="9 10" key="1">
    <citation type="journal article" date="2018" name="Front. Microbiol.">
        <title>Genomic and genetic insights into a cosmopolitan fungus, Paecilomyces variotii (Eurotiales).</title>
        <authorList>
            <person name="Urquhart A.S."/>
            <person name="Mondo S.J."/>
            <person name="Makela M.R."/>
            <person name="Hane J.K."/>
            <person name="Wiebenga A."/>
            <person name="He G."/>
            <person name="Mihaltcheva S."/>
            <person name="Pangilinan J."/>
            <person name="Lipzen A."/>
            <person name="Barry K."/>
            <person name="de Vries R.P."/>
            <person name="Grigoriev I.V."/>
            <person name="Idnurm A."/>
        </authorList>
    </citation>
    <scope>NUCLEOTIDE SEQUENCE [LARGE SCALE GENOMIC DNA]</scope>
    <source>
        <strain evidence="9 10">CBS 101075</strain>
    </source>
</reference>
<organism evidence="9 10">
    <name type="scientific">Byssochlamys spectabilis</name>
    <name type="common">Paecilomyces variotii</name>
    <dbReference type="NCBI Taxonomy" id="264951"/>
    <lineage>
        <taxon>Eukaryota</taxon>
        <taxon>Fungi</taxon>
        <taxon>Dikarya</taxon>
        <taxon>Ascomycota</taxon>
        <taxon>Pezizomycotina</taxon>
        <taxon>Eurotiomycetes</taxon>
        <taxon>Eurotiomycetidae</taxon>
        <taxon>Eurotiales</taxon>
        <taxon>Thermoascaceae</taxon>
        <taxon>Paecilomyces</taxon>
    </lineage>
</organism>
<feature type="compositionally biased region" description="Low complexity" evidence="7">
    <location>
        <begin position="102"/>
        <end position="113"/>
    </location>
</feature>
<dbReference type="Gene3D" id="4.10.240.10">
    <property type="entry name" value="Zn(2)-C6 fungal-type DNA-binding domain"/>
    <property type="match status" value="1"/>
</dbReference>
<dbReference type="STRING" id="264951.A0A443HVA8"/>
<dbReference type="CDD" id="cd12148">
    <property type="entry name" value="fungal_TF_MHR"/>
    <property type="match status" value="1"/>
</dbReference>
<dbReference type="PROSITE" id="PS00463">
    <property type="entry name" value="ZN2_CY6_FUNGAL_1"/>
    <property type="match status" value="1"/>
</dbReference>
<dbReference type="RefSeq" id="XP_028485403.1">
    <property type="nucleotide sequence ID" value="XM_028627952.1"/>
</dbReference>
<gene>
    <name evidence="9" type="ORF">C8Q69DRAFT_402092</name>
</gene>
<dbReference type="GO" id="GO:0000981">
    <property type="term" value="F:DNA-binding transcription factor activity, RNA polymerase II-specific"/>
    <property type="evidence" value="ECO:0007669"/>
    <property type="project" value="InterPro"/>
</dbReference>
<keyword evidence="2" id="KW-0479">Metal-binding</keyword>
<sequence length="662" mass="74084">MEHQTQQPEHGSPLVRRYNVERSCIRCHERKVRCSKTVPCSACLRAKLSCHYPGPERTKRRSRRHATADPNLTPRLERLERLIAKIPKQSSQSTDYDHDIISGSKSVSGPSSRPRLDASPKASPQEGLLLKDGASTRYINEMLFSSVLEKESELQSAIDTPSGTTPESRSTIMGFDGLISNPLQSAHDVSSFLPSRRQAMLLWQSYRNNVDPLIKVLHIPTLEPVIFAAINDIKHAPPDVTALLFSIYFAAVTSLGSPETHIIVGHDRQSALQTYQRGLEVSLHMASFLDLPTIRSLQAMSIYQTCRRNISGGRSGWTLNGLLIRAAQSIGLHRDGEHFKLSPFECEMRRRLWWQIISTDARVAEDHGILTGGLDSFSDTKLPANVDDSDLYPDMETAPVSKAKWTEMTKFLVTAEMNKAIGQISRLSAVGLNNSDRATSLEQILDEVKTSIESKYLQYCDPNIPIQRSAILLARVQIGKVEVFIRRQKLKGLSWDDSAAQAACEQTLSLACDTAVVGLEMKTDELLSNFFWLFSSFPQYHMLTYILWHLCVRPEAPGTERAWDVVNKSFDSTEAPDWPNHGRKWNVLRKLREKALDVHRSLPAKGAHEGLTHPDAPNLHCENTGEGTFNIAFGDGTLWDLDSCFPNCAVFNSVSDIDGWNL</sequence>
<dbReference type="InterPro" id="IPR001138">
    <property type="entry name" value="Zn2Cys6_DnaBD"/>
</dbReference>
<keyword evidence="3" id="KW-0805">Transcription regulation</keyword>
<dbReference type="EMBL" id="RCNU01000005">
    <property type="protein sequence ID" value="RWQ95758.1"/>
    <property type="molecule type" value="Genomic_DNA"/>
</dbReference>
<dbReference type="SMART" id="SM00066">
    <property type="entry name" value="GAL4"/>
    <property type="match status" value="1"/>
</dbReference>
<dbReference type="GO" id="GO:0008270">
    <property type="term" value="F:zinc ion binding"/>
    <property type="evidence" value="ECO:0007669"/>
    <property type="project" value="InterPro"/>
</dbReference>
<dbReference type="SUPFAM" id="SSF57701">
    <property type="entry name" value="Zn2/Cys6 DNA-binding domain"/>
    <property type="match status" value="1"/>
</dbReference>
<dbReference type="GO" id="GO:0006351">
    <property type="term" value="P:DNA-templated transcription"/>
    <property type="evidence" value="ECO:0007669"/>
    <property type="project" value="InterPro"/>
</dbReference>
<proteinExistence type="predicted"/>
<dbReference type="GeneID" id="39597229"/>
<evidence type="ECO:0000256" key="2">
    <source>
        <dbReference type="ARBA" id="ARBA00022723"/>
    </source>
</evidence>
<dbReference type="Pfam" id="PF00172">
    <property type="entry name" value="Zn_clus"/>
    <property type="match status" value="1"/>
</dbReference>
<evidence type="ECO:0000259" key="8">
    <source>
        <dbReference type="PROSITE" id="PS50048"/>
    </source>
</evidence>
<dbReference type="Proteomes" id="UP000283841">
    <property type="component" value="Unassembled WGS sequence"/>
</dbReference>
<comment type="subcellular location">
    <subcellularLocation>
        <location evidence="1">Nucleus</location>
    </subcellularLocation>
</comment>
<dbReference type="AlphaFoldDB" id="A0A443HVA8"/>
<comment type="caution">
    <text evidence="9">The sequence shown here is derived from an EMBL/GenBank/DDBJ whole genome shotgun (WGS) entry which is preliminary data.</text>
</comment>
<dbReference type="InterPro" id="IPR050613">
    <property type="entry name" value="Sec_Metabolite_Reg"/>
</dbReference>
<name>A0A443HVA8_BYSSP</name>
<keyword evidence="5" id="KW-0804">Transcription</keyword>
<dbReference type="PANTHER" id="PTHR31001">
    <property type="entry name" value="UNCHARACTERIZED TRANSCRIPTIONAL REGULATORY PROTEIN"/>
    <property type="match status" value="1"/>
</dbReference>
<dbReference type="InterPro" id="IPR036864">
    <property type="entry name" value="Zn2-C6_fun-type_DNA-bd_sf"/>
</dbReference>
<keyword evidence="10" id="KW-1185">Reference proteome</keyword>
<evidence type="ECO:0000256" key="5">
    <source>
        <dbReference type="ARBA" id="ARBA00023163"/>
    </source>
</evidence>
<evidence type="ECO:0000256" key="3">
    <source>
        <dbReference type="ARBA" id="ARBA00023015"/>
    </source>
</evidence>
<evidence type="ECO:0000256" key="1">
    <source>
        <dbReference type="ARBA" id="ARBA00004123"/>
    </source>
</evidence>
<dbReference type="PANTHER" id="PTHR31001:SF57">
    <property type="entry name" value="ZN(II)2CYS6 TRANSCRIPTION FACTOR (EUROFUNG)"/>
    <property type="match status" value="1"/>
</dbReference>
<evidence type="ECO:0000313" key="10">
    <source>
        <dbReference type="Proteomes" id="UP000283841"/>
    </source>
</evidence>
<evidence type="ECO:0000313" key="9">
    <source>
        <dbReference type="EMBL" id="RWQ95758.1"/>
    </source>
</evidence>
<feature type="region of interest" description="Disordered" evidence="7">
    <location>
        <begin position="54"/>
        <end position="129"/>
    </location>
</feature>
<accession>A0A443HVA8</accession>
<dbReference type="VEuPathDB" id="FungiDB:C8Q69DRAFT_402092"/>
<dbReference type="Pfam" id="PF04082">
    <property type="entry name" value="Fungal_trans"/>
    <property type="match status" value="1"/>
</dbReference>
<feature type="domain" description="Zn(2)-C6 fungal-type" evidence="8">
    <location>
        <begin position="23"/>
        <end position="52"/>
    </location>
</feature>
<evidence type="ECO:0000256" key="4">
    <source>
        <dbReference type="ARBA" id="ARBA00023125"/>
    </source>
</evidence>